<keyword evidence="3" id="KW-1185">Reference proteome</keyword>
<accession>A0A0A6P130</accession>
<keyword evidence="1" id="KW-0472">Membrane</keyword>
<dbReference type="AlphaFoldDB" id="A0A0A6P130"/>
<evidence type="ECO:0000256" key="1">
    <source>
        <dbReference type="SAM" id="Phobius"/>
    </source>
</evidence>
<feature type="non-terminal residue" evidence="2">
    <location>
        <position position="64"/>
    </location>
</feature>
<feature type="transmembrane region" description="Helical" evidence="1">
    <location>
        <begin position="6"/>
        <end position="37"/>
    </location>
</feature>
<comment type="caution">
    <text evidence="2">The sequence shown here is derived from an EMBL/GenBank/DDBJ whole genome shotgun (WGS) entry which is preliminary data.</text>
</comment>
<name>A0A0A6P130_9GAMM</name>
<dbReference type="EMBL" id="LUTY01000206">
    <property type="protein sequence ID" value="OAD23702.1"/>
    <property type="molecule type" value="Genomic_DNA"/>
</dbReference>
<dbReference type="Proteomes" id="UP000076962">
    <property type="component" value="Unassembled WGS sequence"/>
</dbReference>
<keyword evidence="1" id="KW-0812">Transmembrane</keyword>
<organism evidence="2 3">
    <name type="scientific">Candidatus Thiomargarita nelsonii</name>
    <dbReference type="NCBI Taxonomy" id="1003181"/>
    <lineage>
        <taxon>Bacteria</taxon>
        <taxon>Pseudomonadati</taxon>
        <taxon>Pseudomonadota</taxon>
        <taxon>Gammaproteobacteria</taxon>
        <taxon>Thiotrichales</taxon>
        <taxon>Thiotrichaceae</taxon>
        <taxon>Thiomargarita</taxon>
    </lineage>
</organism>
<evidence type="ECO:0000313" key="3">
    <source>
        <dbReference type="Proteomes" id="UP000076962"/>
    </source>
</evidence>
<protein>
    <submittedName>
        <fullName evidence="2">Secreted protein</fullName>
    </submittedName>
</protein>
<proteinExistence type="predicted"/>
<sequence>MSVRYYFYKILHVTLLMGLLWLLLAIGVVVAIQWYFIPQLPSIERLREVRMQVPLQIYTKDGLF</sequence>
<keyword evidence="1" id="KW-1133">Transmembrane helix</keyword>
<evidence type="ECO:0000313" key="2">
    <source>
        <dbReference type="EMBL" id="OAD23702.1"/>
    </source>
</evidence>
<reference evidence="2 3" key="1">
    <citation type="submission" date="2016-05" db="EMBL/GenBank/DDBJ databases">
        <title>Single-cell genome of chain-forming Candidatus Thiomargarita nelsonii and comparison to other large sulfur-oxidizing bacteria.</title>
        <authorList>
            <person name="Winkel M."/>
            <person name="Salman V."/>
            <person name="Woyke T."/>
            <person name="Schulz-Vogt H."/>
            <person name="Richter M."/>
            <person name="Flood B."/>
            <person name="Bailey J."/>
            <person name="Amann R."/>
            <person name="Mussmann M."/>
        </authorList>
    </citation>
    <scope>NUCLEOTIDE SEQUENCE [LARGE SCALE GENOMIC DNA]</scope>
    <source>
        <strain evidence="2 3">THI036</strain>
    </source>
</reference>
<gene>
    <name evidence="2" type="ORF">THIOM_000452</name>
</gene>